<evidence type="ECO:0000256" key="4">
    <source>
        <dbReference type="ARBA" id="ARBA00023242"/>
    </source>
</evidence>
<evidence type="ECO:0000256" key="5">
    <source>
        <dbReference type="SAM" id="MobiDB-lite"/>
    </source>
</evidence>
<organism evidence="8 9">
    <name type="scientific">Aulographum hederae CBS 113979</name>
    <dbReference type="NCBI Taxonomy" id="1176131"/>
    <lineage>
        <taxon>Eukaryota</taxon>
        <taxon>Fungi</taxon>
        <taxon>Dikarya</taxon>
        <taxon>Ascomycota</taxon>
        <taxon>Pezizomycotina</taxon>
        <taxon>Dothideomycetes</taxon>
        <taxon>Pleosporomycetidae</taxon>
        <taxon>Aulographales</taxon>
        <taxon>Aulographaceae</taxon>
    </lineage>
</organism>
<feature type="compositionally biased region" description="Acidic residues" evidence="5">
    <location>
        <begin position="1"/>
        <end position="10"/>
    </location>
</feature>
<keyword evidence="9" id="KW-1185">Reference proteome</keyword>
<dbReference type="OrthoDB" id="5598268at2759"/>
<dbReference type="InterPro" id="IPR042536">
    <property type="entry name" value="TFIIIC_tauA_Sfc1"/>
</dbReference>
<keyword evidence="3" id="KW-0804">Transcription</keyword>
<feature type="region of interest" description="Disordered" evidence="5">
    <location>
        <begin position="104"/>
        <end position="129"/>
    </location>
</feature>
<comment type="subcellular location">
    <subcellularLocation>
        <location evidence="1">Nucleus</location>
    </subcellularLocation>
</comment>
<name>A0A6G1HDG3_9PEZI</name>
<dbReference type="GO" id="GO:0001003">
    <property type="term" value="F:RNA polymerase III type 2 promoter sequence-specific DNA binding"/>
    <property type="evidence" value="ECO:0007669"/>
    <property type="project" value="TreeGrafter"/>
</dbReference>
<evidence type="ECO:0000256" key="2">
    <source>
        <dbReference type="ARBA" id="ARBA00023125"/>
    </source>
</evidence>
<feature type="compositionally biased region" description="Acidic residues" evidence="5">
    <location>
        <begin position="552"/>
        <end position="582"/>
    </location>
</feature>
<dbReference type="PANTHER" id="PTHR13230">
    <property type="entry name" value="GENERAL TRANSCRIPTION FACTOR IIIC, POLYPEPTIDE 5"/>
    <property type="match status" value="1"/>
</dbReference>
<dbReference type="GO" id="GO:0000127">
    <property type="term" value="C:transcription factor TFIIIC complex"/>
    <property type="evidence" value="ECO:0007669"/>
    <property type="project" value="InterPro"/>
</dbReference>
<dbReference type="GO" id="GO:0001002">
    <property type="term" value="F:RNA polymerase III type 1 promoter sequence-specific DNA binding"/>
    <property type="evidence" value="ECO:0007669"/>
    <property type="project" value="TreeGrafter"/>
</dbReference>
<dbReference type="Gene3D" id="3.30.200.160">
    <property type="entry name" value="TFIIIC, subcomplex tauA, subunit Sfc1, barrel domain"/>
    <property type="match status" value="1"/>
</dbReference>
<evidence type="ECO:0000259" key="6">
    <source>
        <dbReference type="Pfam" id="PF09734"/>
    </source>
</evidence>
<evidence type="ECO:0008006" key="10">
    <source>
        <dbReference type="Google" id="ProtNLM"/>
    </source>
</evidence>
<dbReference type="Pfam" id="PF17682">
    <property type="entry name" value="Tau95_N"/>
    <property type="match status" value="1"/>
</dbReference>
<evidence type="ECO:0000313" key="8">
    <source>
        <dbReference type="EMBL" id="KAF1991195.1"/>
    </source>
</evidence>
<dbReference type="AlphaFoldDB" id="A0A6G1HDG3"/>
<protein>
    <recommendedName>
        <fullName evidence="10">RNA polymerase III transcription factor IIIC subunit</fullName>
    </recommendedName>
</protein>
<feature type="compositionally biased region" description="Basic and acidic residues" evidence="5">
    <location>
        <begin position="120"/>
        <end position="129"/>
    </location>
</feature>
<dbReference type="Pfam" id="PF09734">
    <property type="entry name" value="Tau95"/>
    <property type="match status" value="1"/>
</dbReference>
<dbReference type="Proteomes" id="UP000800041">
    <property type="component" value="Unassembled WGS sequence"/>
</dbReference>
<gene>
    <name evidence="8" type="ORF">K402DRAFT_459920</name>
</gene>
<dbReference type="InterPro" id="IPR041499">
    <property type="entry name" value="Tfc1/Sfc1_N"/>
</dbReference>
<feature type="domain" description="Transcription factor IIIC subunit Tfc1/Sfc1 triple barrel" evidence="7">
    <location>
        <begin position="35"/>
        <end position="171"/>
    </location>
</feature>
<sequence length="598" mass="68485">MAGDFEDSDASSESYDLSRYDPSQGLEINSEYVDCIEHPCIIRDVDNGIKSLGGVPLLNRFYKATKDENKFLTVSVRPDDPLAKPARSDSLETHNVLLRIAVPRRTGRRRKRGSNGPFRPHQEELPNAHKHTLESQEALQQLRDNSESCSLVSATLIDTCHRFRHIPDWQYATSTDSVMTQIREHILPFEYSEIKNFTLNETTDFGASQNIAPPPSFAQEVSWQPFPYFYEQSDQIDFFQDKSGNSVSTNRTIKPRHFQHKYSKDAASIPSEPPVPLPPRQLLNIAAKECITRLKKLLETRPIVTKRAAANLTGAPGPLQRYAWAYVGYTFPEGPWRDTLIKFGVDPRSDPKYAIYQSFTFKLREGNIEEVEDGRIRWKKGHGIDAFPRTSDFTHLFNGRDVNTDSKTWQICDITDPLVQGILAKTALREKVEIHDFGWFKAGAFGKARVIMKDKIQRIMSRQPISDDFYERLLNMPDDFIPDDPNWSMSSAGKALPDNLAKLANDVRNIVRLEPARERLQRLLSEERQDEQAVIDEENMLREELMKYGAENDIDDDDEDDDDDEEDEEEEEEESEEDEEGYGPENGLEQDQIMANGD</sequence>
<dbReference type="EMBL" id="ML977140">
    <property type="protein sequence ID" value="KAF1991195.1"/>
    <property type="molecule type" value="Genomic_DNA"/>
</dbReference>
<evidence type="ECO:0000256" key="3">
    <source>
        <dbReference type="ARBA" id="ARBA00023163"/>
    </source>
</evidence>
<keyword evidence="4" id="KW-0539">Nucleus</keyword>
<evidence type="ECO:0000259" key="7">
    <source>
        <dbReference type="Pfam" id="PF17682"/>
    </source>
</evidence>
<dbReference type="InterPro" id="IPR040454">
    <property type="entry name" value="TF_IIIC_Tfc1/Sfc1"/>
</dbReference>
<keyword evidence="2" id="KW-0238">DNA-binding</keyword>
<dbReference type="GO" id="GO:0005634">
    <property type="term" value="C:nucleus"/>
    <property type="evidence" value="ECO:0007669"/>
    <property type="project" value="UniProtKB-SubCell"/>
</dbReference>
<dbReference type="GO" id="GO:0006384">
    <property type="term" value="P:transcription initiation at RNA polymerase III promoter"/>
    <property type="evidence" value="ECO:0007669"/>
    <property type="project" value="InterPro"/>
</dbReference>
<feature type="region of interest" description="Disordered" evidence="5">
    <location>
        <begin position="1"/>
        <end position="22"/>
    </location>
</feature>
<dbReference type="PANTHER" id="PTHR13230:SF5">
    <property type="entry name" value="GENERAL TRANSCRIPTION FACTOR 3C POLYPEPTIDE 5"/>
    <property type="match status" value="1"/>
</dbReference>
<feature type="region of interest" description="Disordered" evidence="5">
    <location>
        <begin position="544"/>
        <end position="598"/>
    </location>
</feature>
<accession>A0A6G1HDG3</accession>
<evidence type="ECO:0000313" key="9">
    <source>
        <dbReference type="Proteomes" id="UP000800041"/>
    </source>
</evidence>
<proteinExistence type="predicted"/>
<reference evidence="8" key="1">
    <citation type="journal article" date="2020" name="Stud. Mycol.">
        <title>101 Dothideomycetes genomes: a test case for predicting lifestyles and emergence of pathogens.</title>
        <authorList>
            <person name="Haridas S."/>
            <person name="Albert R."/>
            <person name="Binder M."/>
            <person name="Bloem J."/>
            <person name="Labutti K."/>
            <person name="Salamov A."/>
            <person name="Andreopoulos B."/>
            <person name="Baker S."/>
            <person name="Barry K."/>
            <person name="Bills G."/>
            <person name="Bluhm B."/>
            <person name="Cannon C."/>
            <person name="Castanera R."/>
            <person name="Culley D."/>
            <person name="Daum C."/>
            <person name="Ezra D."/>
            <person name="Gonzalez J."/>
            <person name="Henrissat B."/>
            <person name="Kuo A."/>
            <person name="Liang C."/>
            <person name="Lipzen A."/>
            <person name="Lutzoni F."/>
            <person name="Magnuson J."/>
            <person name="Mondo S."/>
            <person name="Nolan M."/>
            <person name="Ohm R."/>
            <person name="Pangilinan J."/>
            <person name="Park H.-J."/>
            <person name="Ramirez L."/>
            <person name="Alfaro M."/>
            <person name="Sun H."/>
            <person name="Tritt A."/>
            <person name="Yoshinaga Y."/>
            <person name="Zwiers L.-H."/>
            <person name="Turgeon B."/>
            <person name="Goodwin S."/>
            <person name="Spatafora J."/>
            <person name="Crous P."/>
            <person name="Grigoriev I."/>
        </authorList>
    </citation>
    <scope>NUCLEOTIDE SEQUENCE</scope>
    <source>
        <strain evidence="8">CBS 113979</strain>
    </source>
</reference>
<evidence type="ECO:0000256" key="1">
    <source>
        <dbReference type="ARBA" id="ARBA00004123"/>
    </source>
</evidence>
<feature type="domain" description="Transcription factor IIIC subunit 5 HTH" evidence="6">
    <location>
        <begin position="212"/>
        <end position="362"/>
    </location>
</feature>
<dbReference type="InterPro" id="IPR019136">
    <property type="entry name" value="TF_IIIC_su-5_HTH"/>
</dbReference>